<sequence>MKTKLWVGVILLVFALYIFMSFTQAVRFMSTGEPIAIAMGVAVFVIPALGVWILIREVLLGLRTEKMGKTLAELGELPEDLPRMPSGRFIREAADADFPRHKEDVEANPESWKSWYRLALAYDASGDRKRARSSMRTAVNFFVADKKASASSDK</sequence>
<evidence type="ECO:0000313" key="2">
    <source>
        <dbReference type="EMBL" id="GGJ57189.1"/>
    </source>
</evidence>
<dbReference type="Proteomes" id="UP000606115">
    <property type="component" value="Unassembled WGS sequence"/>
</dbReference>
<keyword evidence="1" id="KW-0472">Membrane</keyword>
<evidence type="ECO:0000256" key="1">
    <source>
        <dbReference type="SAM" id="Phobius"/>
    </source>
</evidence>
<dbReference type="RefSeq" id="WP_188684792.1">
    <property type="nucleotide sequence ID" value="NZ_BMKX01000002.1"/>
</dbReference>
<feature type="transmembrane region" description="Helical" evidence="1">
    <location>
        <begin position="35"/>
        <end position="55"/>
    </location>
</feature>
<organism evidence="2 3">
    <name type="scientific">Glutamicibacter ardleyensis</name>
    <dbReference type="NCBI Taxonomy" id="225894"/>
    <lineage>
        <taxon>Bacteria</taxon>
        <taxon>Bacillati</taxon>
        <taxon>Actinomycetota</taxon>
        <taxon>Actinomycetes</taxon>
        <taxon>Micrococcales</taxon>
        <taxon>Micrococcaceae</taxon>
        <taxon>Glutamicibacter</taxon>
    </lineage>
</organism>
<dbReference type="SUPFAM" id="SSF48452">
    <property type="entry name" value="TPR-like"/>
    <property type="match status" value="1"/>
</dbReference>
<comment type="caution">
    <text evidence="2">The sequence shown here is derived from an EMBL/GenBank/DDBJ whole genome shotgun (WGS) entry which is preliminary data.</text>
</comment>
<gene>
    <name evidence="2" type="ORF">GCM10007173_15050</name>
</gene>
<protein>
    <recommendedName>
        <fullName evidence="4">Tetratricopeptide repeat protein</fullName>
    </recommendedName>
</protein>
<keyword evidence="1" id="KW-0812">Transmembrane</keyword>
<accession>A0ABQ2DIC0</accession>
<name>A0ABQ2DIC0_9MICC</name>
<dbReference type="InterPro" id="IPR011990">
    <property type="entry name" value="TPR-like_helical_dom_sf"/>
</dbReference>
<proteinExistence type="predicted"/>
<evidence type="ECO:0000313" key="3">
    <source>
        <dbReference type="Proteomes" id="UP000606115"/>
    </source>
</evidence>
<keyword evidence="3" id="KW-1185">Reference proteome</keyword>
<reference evidence="3" key="1">
    <citation type="journal article" date="2019" name="Int. J. Syst. Evol. Microbiol.">
        <title>The Global Catalogue of Microorganisms (GCM) 10K type strain sequencing project: providing services to taxonomists for standard genome sequencing and annotation.</title>
        <authorList>
            <consortium name="The Broad Institute Genomics Platform"/>
            <consortium name="The Broad Institute Genome Sequencing Center for Infectious Disease"/>
            <person name="Wu L."/>
            <person name="Ma J."/>
        </authorList>
    </citation>
    <scope>NUCLEOTIDE SEQUENCE [LARGE SCALE GENOMIC DNA]</scope>
    <source>
        <strain evidence="3">CGMCC 1.3685</strain>
    </source>
</reference>
<dbReference type="GeneID" id="303303870"/>
<keyword evidence="1" id="KW-1133">Transmembrane helix</keyword>
<evidence type="ECO:0008006" key="4">
    <source>
        <dbReference type="Google" id="ProtNLM"/>
    </source>
</evidence>
<dbReference type="EMBL" id="BMKX01000002">
    <property type="protein sequence ID" value="GGJ57189.1"/>
    <property type="molecule type" value="Genomic_DNA"/>
</dbReference>